<organism evidence="1 2">
    <name type="scientific">Blautia pseudococcoides</name>
    <dbReference type="NCBI Taxonomy" id="1796616"/>
    <lineage>
        <taxon>Bacteria</taxon>
        <taxon>Bacillati</taxon>
        <taxon>Bacillota</taxon>
        <taxon>Clostridia</taxon>
        <taxon>Lachnospirales</taxon>
        <taxon>Lachnospiraceae</taxon>
        <taxon>Blautia</taxon>
    </lineage>
</organism>
<sequence>MNDKRTNKERLIEAAKENDLQTVEICAETAEKVFLNVNYSQANFFSCLLSYVGEKFGDEAVRDALLYVADYTWKDSYSELLKDKQKVIDFWLNNYACATFDFDVEEDEEKLTIIIKECKTGGKILKDSKKFGVSKEPADWCFNKKNIPYYCSHCKINKEIVPKMMGYDYCEFECGVFKEKSGEYVQNPCKMIIYKSK</sequence>
<dbReference type="OrthoDB" id="4470731at2"/>
<reference evidence="1" key="1">
    <citation type="submission" date="2017-04" db="EMBL/GenBank/DDBJ databases">
        <title>Complete Genome Sequences of Twelve Strains of a Stable Defined Moderately Diverse Mouse Microbiota 2 (sDMDMm2).</title>
        <authorList>
            <person name="Uchimura Y."/>
            <person name="Wyss M."/>
            <person name="Brugiroux S."/>
            <person name="Limenitakis J.P."/>
            <person name="Stecher B."/>
            <person name="McCoy K.D."/>
            <person name="Macpherson A.J."/>
        </authorList>
    </citation>
    <scope>NUCLEOTIDE SEQUENCE</scope>
    <source>
        <strain evidence="1">YL58</strain>
    </source>
</reference>
<dbReference type="KEGG" id="byl:A4V09_11205"/>
<evidence type="ECO:0000313" key="2">
    <source>
        <dbReference type="Proteomes" id="UP000092574"/>
    </source>
</evidence>
<name>A0A1C7IBS2_9FIRM</name>
<dbReference type="Proteomes" id="UP000092574">
    <property type="component" value="Chromosome"/>
</dbReference>
<dbReference type="RefSeq" id="WP_065542455.1">
    <property type="nucleotide sequence ID" value="NZ_CP015405.2"/>
</dbReference>
<dbReference type="AlphaFoldDB" id="A0A1C7IBS2"/>
<protein>
    <submittedName>
        <fullName evidence="1">Uncharacterized protein</fullName>
    </submittedName>
</protein>
<accession>A0A1C7IBS2</accession>
<evidence type="ECO:0000313" key="1">
    <source>
        <dbReference type="EMBL" id="ANU76283.1"/>
    </source>
</evidence>
<proteinExistence type="predicted"/>
<dbReference type="STRING" id="1796616.A4V09_11205"/>
<dbReference type="EMBL" id="CP015405">
    <property type="protein sequence ID" value="ANU76283.1"/>
    <property type="molecule type" value="Genomic_DNA"/>
</dbReference>
<gene>
    <name evidence="1" type="ORF">A4V09_11205</name>
</gene>
<keyword evidence="2" id="KW-1185">Reference proteome</keyword>